<protein>
    <recommendedName>
        <fullName evidence="2">Heterokaryon incompatibility domain-containing protein</fullName>
    </recommendedName>
</protein>
<accession>A0A8H4W046</accession>
<dbReference type="AlphaFoldDB" id="A0A8H4W046"/>
<dbReference type="InterPro" id="IPR010730">
    <property type="entry name" value="HET"/>
</dbReference>
<keyword evidence="4" id="KW-1185">Reference proteome</keyword>
<evidence type="ECO:0000313" key="3">
    <source>
        <dbReference type="EMBL" id="KAF4628796.1"/>
    </source>
</evidence>
<feature type="domain" description="Heterokaryon incompatibility" evidence="2">
    <location>
        <begin position="92"/>
        <end position="232"/>
    </location>
</feature>
<organism evidence="3 4">
    <name type="scientific">Cudoniella acicularis</name>
    <dbReference type="NCBI Taxonomy" id="354080"/>
    <lineage>
        <taxon>Eukaryota</taxon>
        <taxon>Fungi</taxon>
        <taxon>Dikarya</taxon>
        <taxon>Ascomycota</taxon>
        <taxon>Pezizomycotina</taxon>
        <taxon>Leotiomycetes</taxon>
        <taxon>Helotiales</taxon>
        <taxon>Tricladiaceae</taxon>
        <taxon>Cudoniella</taxon>
    </lineage>
</organism>
<reference evidence="3 4" key="1">
    <citation type="submission" date="2020-03" db="EMBL/GenBank/DDBJ databases">
        <title>Draft Genome Sequence of Cudoniella acicularis.</title>
        <authorList>
            <person name="Buettner E."/>
            <person name="Kellner H."/>
        </authorList>
    </citation>
    <scope>NUCLEOTIDE SEQUENCE [LARGE SCALE GENOMIC DNA]</scope>
    <source>
        <strain evidence="3 4">DSM 108380</strain>
    </source>
</reference>
<gene>
    <name evidence="3" type="ORF">G7Y89_g9353</name>
</gene>
<dbReference type="PANTHER" id="PTHR24148:SF64">
    <property type="entry name" value="HETEROKARYON INCOMPATIBILITY DOMAIN-CONTAINING PROTEIN"/>
    <property type="match status" value="1"/>
</dbReference>
<evidence type="ECO:0000256" key="1">
    <source>
        <dbReference type="SAM" id="MobiDB-lite"/>
    </source>
</evidence>
<feature type="region of interest" description="Disordered" evidence="1">
    <location>
        <begin position="1"/>
        <end position="34"/>
    </location>
</feature>
<dbReference type="Pfam" id="PF06985">
    <property type="entry name" value="HET"/>
    <property type="match status" value="1"/>
</dbReference>
<dbReference type="OrthoDB" id="2157530at2759"/>
<evidence type="ECO:0000259" key="2">
    <source>
        <dbReference type="Pfam" id="PF06985"/>
    </source>
</evidence>
<proteinExistence type="predicted"/>
<sequence>METSGQLGRRRALETVRRPQSETPSTSNTDNALPQTLEQPFVSRGESKFSHFPLDLSQAPIRLIDLLPSRESNPYRVECNMIISTSISERTYEALSYEWGHSEASKKIFIDGMSFFVRDNLWNALYDLREESPRRLWIDAICIDQQNIHERNHQVRHMSAIYSSAHRVLVWLGQGTDQGVDALRTIASINLEFERYERSHPNSVRHSAQVPWEPIRHMCRNSYWTRLWIVQEIGLAQNLRIHWGRDHIEWDDFANCYQVLPNDLQRSVAFQLVRQRMARDGLNCFLKDLLETCKGSLCLDPRDKVCGLLGLADDCREGNLTADYSKSLFDVYEDVIRFQYENFLNGVSVTHEVDYCSIVSFSQQLQWILWHPLAGEDEDCTAQLDLRDSPSHRGGDLIRIVGFWGGSVASIGPECSNEMSSRKERDLWIKRDFHLGAGIDIRMN</sequence>
<evidence type="ECO:0000313" key="4">
    <source>
        <dbReference type="Proteomes" id="UP000566819"/>
    </source>
</evidence>
<feature type="compositionally biased region" description="Basic and acidic residues" evidence="1">
    <location>
        <begin position="11"/>
        <end position="20"/>
    </location>
</feature>
<dbReference type="PANTHER" id="PTHR24148">
    <property type="entry name" value="ANKYRIN REPEAT DOMAIN-CONTAINING PROTEIN 39 HOMOLOG-RELATED"/>
    <property type="match status" value="1"/>
</dbReference>
<dbReference type="EMBL" id="JAAMPI010000761">
    <property type="protein sequence ID" value="KAF4628796.1"/>
    <property type="molecule type" value="Genomic_DNA"/>
</dbReference>
<feature type="compositionally biased region" description="Polar residues" evidence="1">
    <location>
        <begin position="21"/>
        <end position="34"/>
    </location>
</feature>
<name>A0A8H4W046_9HELO</name>
<dbReference type="Proteomes" id="UP000566819">
    <property type="component" value="Unassembled WGS sequence"/>
</dbReference>
<comment type="caution">
    <text evidence="3">The sequence shown here is derived from an EMBL/GenBank/DDBJ whole genome shotgun (WGS) entry which is preliminary data.</text>
</comment>
<dbReference type="InterPro" id="IPR052895">
    <property type="entry name" value="HetReg/Transcr_Mod"/>
</dbReference>